<comment type="similarity">
    <text evidence="10">Belongs to the SGF11 family.</text>
</comment>
<dbReference type="PANTHER" id="PTHR46367:SF1">
    <property type="entry name" value="ATAXIN-7-LIKE PROTEIN 3"/>
    <property type="match status" value="1"/>
</dbReference>
<feature type="compositionally biased region" description="Polar residues" evidence="11">
    <location>
        <begin position="251"/>
        <end position="262"/>
    </location>
</feature>
<reference evidence="12" key="3">
    <citation type="submission" date="2024-01" db="EMBL/GenBank/DDBJ databases">
        <authorList>
            <person name="Coelho M.A."/>
            <person name="David-Palma M."/>
            <person name="Shea T."/>
            <person name="Sun S."/>
            <person name="Cuomo C.A."/>
            <person name="Heitman J."/>
        </authorList>
    </citation>
    <scope>NUCLEOTIDE SEQUENCE</scope>
    <source>
        <strain evidence="12">CBS 7841</strain>
    </source>
</reference>
<dbReference type="GO" id="GO:0003713">
    <property type="term" value="F:transcription coactivator activity"/>
    <property type="evidence" value="ECO:0007669"/>
    <property type="project" value="TreeGrafter"/>
</dbReference>
<feature type="compositionally biased region" description="Polar residues" evidence="11">
    <location>
        <begin position="270"/>
        <end position="290"/>
    </location>
</feature>
<dbReference type="EMBL" id="CP143785">
    <property type="protein sequence ID" value="WVN86954.1"/>
    <property type="molecule type" value="Genomic_DNA"/>
</dbReference>
<name>A0AAJ8JR75_9TREE</name>
<proteinExistence type="inferred from homology"/>
<keyword evidence="9" id="KW-0539">Nucleus</keyword>
<evidence type="ECO:0000256" key="11">
    <source>
        <dbReference type="SAM" id="MobiDB-lite"/>
    </source>
</evidence>
<dbReference type="GO" id="GO:0000124">
    <property type="term" value="C:SAGA complex"/>
    <property type="evidence" value="ECO:0007669"/>
    <property type="project" value="TreeGrafter"/>
</dbReference>
<sequence>MTERQKEIHLAAQVVLQEMIDDLILTTAISAHREIKRGRVICGTCGTRCRDHQPLFSSNTVASSSLQLPLTQDSGSSSRAQTPQLNDATGSRTGGHPVGPEKGMGGTTGIGSGSGRADGSGNNFFDCLVCSRPIASNRYAPHLSRCLGLNGSTRRVTARSAAVKARFGNGQDRSSPSPFLGSENGEWNSDTDSIVGGKRKKINGSTRRNSSPNKMQQPKGKKTKLIGSSSGTPTPQLPRQVLPPSKLGRPPTNSVILSSPDSSPEKSVVSIASSLSGMTGTKTLPGTTEIPTVPGDDSSEGADDY</sequence>
<feature type="region of interest" description="Disordered" evidence="11">
    <location>
        <begin position="69"/>
        <end position="115"/>
    </location>
</feature>
<evidence type="ECO:0000256" key="4">
    <source>
        <dbReference type="ARBA" id="ARBA00022833"/>
    </source>
</evidence>
<evidence type="ECO:0000256" key="3">
    <source>
        <dbReference type="ARBA" id="ARBA00022771"/>
    </source>
</evidence>
<keyword evidence="7 10" id="KW-0010">Activator</keyword>
<feature type="compositionally biased region" description="Polar residues" evidence="11">
    <location>
        <begin position="203"/>
        <end position="216"/>
    </location>
</feature>
<dbReference type="GeneID" id="91086341"/>
<reference evidence="12" key="1">
    <citation type="submission" date="2016-06" db="EMBL/GenBank/DDBJ databases">
        <authorList>
            <person name="Cuomo C."/>
            <person name="Litvintseva A."/>
            <person name="Heitman J."/>
            <person name="Chen Y."/>
            <person name="Sun S."/>
            <person name="Springer D."/>
            <person name="Dromer F."/>
            <person name="Young S."/>
            <person name="Zeng Q."/>
            <person name="Chapman S."/>
            <person name="Gujja S."/>
            <person name="Saif S."/>
            <person name="Birren B."/>
        </authorList>
    </citation>
    <scope>NUCLEOTIDE SEQUENCE</scope>
    <source>
        <strain evidence="12">CBS 7841</strain>
    </source>
</reference>
<dbReference type="GO" id="GO:0006325">
    <property type="term" value="P:chromatin organization"/>
    <property type="evidence" value="ECO:0007669"/>
    <property type="project" value="UniProtKB-KW"/>
</dbReference>
<feature type="region of interest" description="Disordered" evidence="11">
    <location>
        <begin position="162"/>
        <end position="305"/>
    </location>
</feature>
<comment type="subcellular location">
    <subcellularLocation>
        <location evidence="1 10">Nucleus</location>
    </subcellularLocation>
</comment>
<keyword evidence="8" id="KW-0804">Transcription</keyword>
<evidence type="ECO:0000256" key="8">
    <source>
        <dbReference type="ARBA" id="ARBA00023163"/>
    </source>
</evidence>
<dbReference type="Gene3D" id="3.30.160.60">
    <property type="entry name" value="Classic Zinc Finger"/>
    <property type="match status" value="1"/>
</dbReference>
<dbReference type="RefSeq" id="XP_066067654.1">
    <property type="nucleotide sequence ID" value="XM_066211557.1"/>
</dbReference>
<dbReference type="AlphaFoldDB" id="A0AAJ8JR75"/>
<evidence type="ECO:0000256" key="2">
    <source>
        <dbReference type="ARBA" id="ARBA00022723"/>
    </source>
</evidence>
<feature type="compositionally biased region" description="Gly residues" evidence="11">
    <location>
        <begin position="92"/>
        <end position="115"/>
    </location>
</feature>
<dbReference type="GO" id="GO:0008270">
    <property type="term" value="F:zinc ion binding"/>
    <property type="evidence" value="ECO:0007669"/>
    <property type="project" value="UniProtKB-KW"/>
</dbReference>
<keyword evidence="5" id="KW-0156">Chromatin regulator</keyword>
<evidence type="ECO:0000313" key="13">
    <source>
        <dbReference type="Proteomes" id="UP000094043"/>
    </source>
</evidence>
<evidence type="ECO:0000256" key="7">
    <source>
        <dbReference type="ARBA" id="ARBA00023159"/>
    </source>
</evidence>
<dbReference type="Pfam" id="PF08209">
    <property type="entry name" value="Sgf11"/>
    <property type="match status" value="1"/>
</dbReference>
<feature type="compositionally biased region" description="Polar residues" evidence="11">
    <location>
        <begin position="69"/>
        <end position="91"/>
    </location>
</feature>
<keyword evidence="3" id="KW-0863">Zinc-finger</keyword>
<organism evidence="12 13">
    <name type="scientific">Cryptococcus depauperatus CBS 7841</name>
    <dbReference type="NCBI Taxonomy" id="1295531"/>
    <lineage>
        <taxon>Eukaryota</taxon>
        <taxon>Fungi</taxon>
        <taxon>Dikarya</taxon>
        <taxon>Basidiomycota</taxon>
        <taxon>Agaricomycotina</taxon>
        <taxon>Tremellomycetes</taxon>
        <taxon>Tremellales</taxon>
        <taxon>Cryptococcaceae</taxon>
        <taxon>Cryptococcus</taxon>
    </lineage>
</organism>
<evidence type="ECO:0000256" key="10">
    <source>
        <dbReference type="RuleBase" id="RU261113"/>
    </source>
</evidence>
<keyword evidence="4" id="KW-0862">Zinc</keyword>
<evidence type="ECO:0000256" key="9">
    <source>
        <dbReference type="ARBA" id="ARBA00023242"/>
    </source>
</evidence>
<gene>
    <name evidence="12" type="ORF">L203_102129</name>
</gene>
<keyword evidence="13" id="KW-1185">Reference proteome</keyword>
<dbReference type="PANTHER" id="PTHR46367">
    <property type="entry name" value="ATAXIN-7-LIKE PROTEIN 3"/>
    <property type="match status" value="1"/>
</dbReference>
<dbReference type="InterPro" id="IPR013246">
    <property type="entry name" value="SAGA_su_Sgf11"/>
</dbReference>
<evidence type="ECO:0000256" key="5">
    <source>
        <dbReference type="ARBA" id="ARBA00022853"/>
    </source>
</evidence>
<keyword evidence="2" id="KW-0479">Metal-binding</keyword>
<protein>
    <recommendedName>
        <fullName evidence="10">SAGA-associated factor 11</fullName>
    </recommendedName>
</protein>
<dbReference type="InterPro" id="IPR051078">
    <property type="entry name" value="SGF11"/>
</dbReference>
<evidence type="ECO:0000256" key="6">
    <source>
        <dbReference type="ARBA" id="ARBA00023015"/>
    </source>
</evidence>
<accession>A0AAJ8JR75</accession>
<dbReference type="Proteomes" id="UP000094043">
    <property type="component" value="Chromosome 2"/>
</dbReference>
<evidence type="ECO:0000256" key="1">
    <source>
        <dbReference type="ARBA" id="ARBA00004123"/>
    </source>
</evidence>
<dbReference type="GO" id="GO:0006357">
    <property type="term" value="P:regulation of transcription by RNA polymerase II"/>
    <property type="evidence" value="ECO:0007669"/>
    <property type="project" value="TreeGrafter"/>
</dbReference>
<keyword evidence="6" id="KW-0805">Transcription regulation</keyword>
<dbReference type="GO" id="GO:0071819">
    <property type="term" value="C:DUBm complex"/>
    <property type="evidence" value="ECO:0007669"/>
    <property type="project" value="TreeGrafter"/>
</dbReference>
<evidence type="ECO:0000313" key="12">
    <source>
        <dbReference type="EMBL" id="WVN86954.1"/>
    </source>
</evidence>
<reference evidence="12" key="2">
    <citation type="journal article" date="2022" name="Elife">
        <title>Obligate sexual reproduction of a homothallic fungus closely related to the Cryptococcus pathogenic species complex.</title>
        <authorList>
            <person name="Passer A.R."/>
            <person name="Clancey S.A."/>
            <person name="Shea T."/>
            <person name="David-Palma M."/>
            <person name="Averette A.F."/>
            <person name="Boekhout T."/>
            <person name="Porcel B.M."/>
            <person name="Nowrousian M."/>
            <person name="Cuomo C.A."/>
            <person name="Sun S."/>
            <person name="Heitman J."/>
            <person name="Coelho M.A."/>
        </authorList>
    </citation>
    <scope>NUCLEOTIDE SEQUENCE</scope>
    <source>
        <strain evidence="12">CBS 7841</strain>
    </source>
</reference>
<dbReference type="KEGG" id="cdep:91086341"/>